<dbReference type="PANTHER" id="PTHR35910">
    <property type="entry name" value="2EXR DOMAIN-CONTAINING PROTEIN"/>
    <property type="match status" value="1"/>
</dbReference>
<dbReference type="Pfam" id="PF20150">
    <property type="entry name" value="2EXR"/>
    <property type="match status" value="1"/>
</dbReference>
<feature type="domain" description="2EXR" evidence="1">
    <location>
        <begin position="193"/>
        <end position="289"/>
    </location>
</feature>
<sequence length="425" mass="47804">LKTSGHTYMYLAPHFTGTSAFALPALHFAWGYTSTCQVVPDQPASSVPLYLPAPAQFLPLHSYSRLKPLPYSALIRKGEKKGDTTVASSALSPPCTHHSALVYFANFFSSLLLFGTRRSAGFLSLSFSIASAICWMSSMHSPKHHITRFPVWQEHHHDLHITTMAPPSESAHDVLHAELASLDLAGSTPSPAFHLFRSLPPELRIRIWRLAAPKPTVVERTMNNTTMAFGLRRRVPALLQVCRESRAELLHEADDRRGSRDGQFQLLHLSREHKEQGKGVYMNCSDDTLLIYRAPQQAIMPDAANFCHLQHLAMEWGLRPCWVQNHCHAGVRFVRQFPRLRTLTLLVSFKIYNELPLGESGSKHREQTQKRRALREIKTWVLEAIAQDRAWRSPDGGGDAEAWTPPEVRVVPKTKYWTASAAAMA</sequence>
<keyword evidence="3" id="KW-1185">Reference proteome</keyword>
<name>A0A162PDZ0_COLIC</name>
<dbReference type="EMBL" id="LFIW01000342">
    <property type="protein sequence ID" value="KZL87037.1"/>
    <property type="molecule type" value="Genomic_DNA"/>
</dbReference>
<organism evidence="2 3">
    <name type="scientific">Colletotrichum incanum</name>
    <name type="common">Soybean anthracnose fungus</name>
    <dbReference type="NCBI Taxonomy" id="1573173"/>
    <lineage>
        <taxon>Eukaryota</taxon>
        <taxon>Fungi</taxon>
        <taxon>Dikarya</taxon>
        <taxon>Ascomycota</taxon>
        <taxon>Pezizomycotina</taxon>
        <taxon>Sordariomycetes</taxon>
        <taxon>Hypocreomycetidae</taxon>
        <taxon>Glomerellales</taxon>
        <taxon>Glomerellaceae</taxon>
        <taxon>Colletotrichum</taxon>
        <taxon>Colletotrichum spaethianum species complex</taxon>
    </lineage>
</organism>
<dbReference type="PANTHER" id="PTHR35910:SF6">
    <property type="entry name" value="2EXR DOMAIN-CONTAINING PROTEIN"/>
    <property type="match status" value="1"/>
</dbReference>
<dbReference type="InterPro" id="IPR045518">
    <property type="entry name" value="2EXR"/>
</dbReference>
<dbReference type="AlphaFoldDB" id="A0A162PDZ0"/>
<proteinExistence type="predicted"/>
<gene>
    <name evidence="2" type="ORF">CI238_02212</name>
</gene>
<feature type="non-terminal residue" evidence="2">
    <location>
        <position position="1"/>
    </location>
</feature>
<accession>A0A162PDZ0</accession>
<evidence type="ECO:0000313" key="2">
    <source>
        <dbReference type="EMBL" id="KZL87037.1"/>
    </source>
</evidence>
<protein>
    <recommendedName>
        <fullName evidence="1">2EXR domain-containing protein</fullName>
    </recommendedName>
</protein>
<evidence type="ECO:0000259" key="1">
    <source>
        <dbReference type="Pfam" id="PF20150"/>
    </source>
</evidence>
<reference evidence="2 3" key="1">
    <citation type="submission" date="2015-06" db="EMBL/GenBank/DDBJ databases">
        <title>Survival trade-offs in plant roots during colonization by closely related pathogenic and mutualistic fungi.</title>
        <authorList>
            <person name="Hacquard S."/>
            <person name="Kracher B."/>
            <person name="Hiruma K."/>
            <person name="Weinman A."/>
            <person name="Muench P."/>
            <person name="Garrido Oter R."/>
            <person name="Ver Loren van Themaat E."/>
            <person name="Dallerey J.-F."/>
            <person name="Damm U."/>
            <person name="Henrissat B."/>
            <person name="Lespinet O."/>
            <person name="Thon M."/>
            <person name="Kemen E."/>
            <person name="McHardy A.C."/>
            <person name="Schulze-Lefert P."/>
            <person name="O'Connell R.J."/>
        </authorList>
    </citation>
    <scope>NUCLEOTIDE SEQUENCE [LARGE SCALE GENOMIC DNA]</scope>
    <source>
        <strain evidence="2 3">MAFF 238704</strain>
    </source>
</reference>
<evidence type="ECO:0000313" key="3">
    <source>
        <dbReference type="Proteomes" id="UP000076584"/>
    </source>
</evidence>
<comment type="caution">
    <text evidence="2">The sequence shown here is derived from an EMBL/GenBank/DDBJ whole genome shotgun (WGS) entry which is preliminary data.</text>
</comment>
<dbReference type="Proteomes" id="UP000076584">
    <property type="component" value="Unassembled WGS sequence"/>
</dbReference>